<dbReference type="InterPro" id="IPR008969">
    <property type="entry name" value="CarboxyPept-like_regulatory"/>
</dbReference>
<evidence type="ECO:0000256" key="1">
    <source>
        <dbReference type="ARBA" id="ARBA00022737"/>
    </source>
</evidence>
<dbReference type="GO" id="GO:0003993">
    <property type="term" value="F:acid phosphatase activity"/>
    <property type="evidence" value="ECO:0007669"/>
    <property type="project" value="InterPro"/>
</dbReference>
<dbReference type="InterPro" id="IPR003961">
    <property type="entry name" value="FN3_dom"/>
</dbReference>
<feature type="transmembrane region" description="Helical" evidence="2">
    <location>
        <begin position="1085"/>
        <end position="1103"/>
    </location>
</feature>
<protein>
    <recommendedName>
        <fullName evidence="4">Fibronectin type-III domain-containing protein</fullName>
    </recommendedName>
</protein>
<feature type="signal peptide" evidence="3">
    <location>
        <begin position="1"/>
        <end position="30"/>
    </location>
</feature>
<dbReference type="PANTHER" id="PTHR46708:SF2">
    <property type="entry name" value="FIBRONECTIN TYPE-III DOMAIN-CONTAINING PROTEIN"/>
    <property type="match status" value="1"/>
</dbReference>
<comment type="caution">
    <text evidence="5">The sequence shown here is derived from an EMBL/GenBank/DDBJ whole genome shotgun (WGS) entry which is preliminary data.</text>
</comment>
<dbReference type="Pfam" id="PF00041">
    <property type="entry name" value="fn3"/>
    <property type="match status" value="1"/>
</dbReference>
<evidence type="ECO:0000256" key="2">
    <source>
        <dbReference type="SAM" id="Phobius"/>
    </source>
</evidence>
<dbReference type="InterPro" id="IPR015914">
    <property type="entry name" value="PAPs_N"/>
</dbReference>
<dbReference type="Pfam" id="PF16656">
    <property type="entry name" value="Pur_ac_phosph_N"/>
    <property type="match status" value="1"/>
</dbReference>
<feature type="domain" description="Fibronectin type-III" evidence="4">
    <location>
        <begin position="219"/>
        <end position="308"/>
    </location>
</feature>
<name>A0A1F7VE50_9BACT</name>
<dbReference type="SMART" id="SM00060">
    <property type="entry name" value="FN3"/>
    <property type="match status" value="3"/>
</dbReference>
<dbReference type="Gene3D" id="2.60.40.1120">
    <property type="entry name" value="Carboxypeptidase-like, regulatory domain"/>
    <property type="match status" value="2"/>
</dbReference>
<feature type="chain" id="PRO_5009533239" description="Fibronectin type-III domain-containing protein" evidence="3">
    <location>
        <begin position="31"/>
        <end position="1198"/>
    </location>
</feature>
<dbReference type="Gene3D" id="2.60.40.10">
    <property type="entry name" value="Immunoglobulins"/>
    <property type="match status" value="3"/>
</dbReference>
<feature type="transmembrane region" description="Helical" evidence="2">
    <location>
        <begin position="1060"/>
        <end position="1079"/>
    </location>
</feature>
<keyword evidence="3" id="KW-0732">Signal</keyword>
<dbReference type="AlphaFoldDB" id="A0A1F7VE50"/>
<dbReference type="GO" id="GO:0046872">
    <property type="term" value="F:metal ion binding"/>
    <property type="evidence" value="ECO:0007669"/>
    <property type="project" value="InterPro"/>
</dbReference>
<dbReference type="CDD" id="cd00063">
    <property type="entry name" value="FN3"/>
    <property type="match status" value="2"/>
</dbReference>
<keyword evidence="2" id="KW-1133">Transmembrane helix</keyword>
<feature type="transmembrane region" description="Helical" evidence="2">
    <location>
        <begin position="904"/>
        <end position="928"/>
    </location>
</feature>
<evidence type="ECO:0000259" key="4">
    <source>
        <dbReference type="PROSITE" id="PS50853"/>
    </source>
</evidence>
<dbReference type="PROSITE" id="PS50853">
    <property type="entry name" value="FN3"/>
    <property type="match status" value="2"/>
</dbReference>
<dbReference type="InterPro" id="IPR050991">
    <property type="entry name" value="ECM_Regulatory_Proteins"/>
</dbReference>
<keyword evidence="1" id="KW-0677">Repeat</keyword>
<dbReference type="PANTHER" id="PTHR46708">
    <property type="entry name" value="TENASCIN"/>
    <property type="match status" value="1"/>
</dbReference>
<dbReference type="InterPro" id="IPR013783">
    <property type="entry name" value="Ig-like_fold"/>
</dbReference>
<keyword evidence="2" id="KW-0812">Transmembrane</keyword>
<dbReference type="Proteomes" id="UP000176593">
    <property type="component" value="Unassembled WGS sequence"/>
</dbReference>
<accession>A0A1F7VE50</accession>
<dbReference type="EMBL" id="MGEQ01000001">
    <property type="protein sequence ID" value="OGL88267.1"/>
    <property type="molecule type" value="Genomic_DNA"/>
</dbReference>
<evidence type="ECO:0000313" key="5">
    <source>
        <dbReference type="EMBL" id="OGL88267.1"/>
    </source>
</evidence>
<sequence>MCQKRLSIISNIVSIAVIMTALVAAVRVSAATVTSANDYATTLQTSQSANHEVLFTTPSGISEGQTVTLTFGSGFTTTSIIEDDVDVADDGTEMTTAATCAGSEKASIALSSNILTVTICAGDGGAIAATSVVRIRIGTNATSSGTGANRITNPSTAANHFVTIGGTFSDSGAIVLPINSNSNAISVTATVPSVSIDSGVSCTQNCTPPPNQVDVTPPVISQIVVSNVTKTSATISWTTNEDSSSRVNYGLTDSFELGFVLDSALVKSHTISLAGLQEGKTYYFQVKSADVSNNIATSATQTFNTIDETAPVISNIVVTNITKSGATVSWSTNEAATGTIDYGLTTAYGATQTSATLATSHTFILSGLQSNSTYHFRVKSQDASSNLATSSDQTFVTLANLPPTNVAGLTITSGDKTLTLNWTNPAEDDFAGVRVLRCLSGFPNGPTDSSCVVVLNNSTSQTLVQTNLTNKTAYYFGVFAKDTASQFASGALISGQPSAPEIEVLSVCGDQVCSATESASSCSADCSAPPAVQPGQPGSVCGDNVCTAPETATSCSADCAVQTTQPGVPPSTTVGSSCGNGICDQSESTFICSSDCKTVEPTAPGSGAGTLTFADVQITVGIGTIQLSSTNGYIEVLPRTPMLIRVPANTLGTGVDRVTLAIGADSYILRPVTQVSRSSVSASIVVAASTETASVLFYEADVLTPSELSLNPVTVFVEYTNGQTKNVSSFLRVVAPGITYEIIDGEETGMAGTTVTLYQGPGNGLVWDGSPYGAQNPTTSTTNGSFAWYVPNGLYFVHAERDMYASIDTPVLDVKNNIVNPRILMTSLVKEEESPLQTATEAVLATVVNQGTVKQITATIQKISESKAVQAVTESLETVRSIPAVQTAADVSVPTLVVSAGSSVIVLTAAFDFLPFVQYLFTAPVLFFGRRKRKSFGVIFNAVSKEPIGLAVVRLYQVKDEQELPGKLVKSRVTDKGGRFFFLVQPGLYRLTVTKSGFQFPTQHLKEKKEDVQFIDLYHGELLRVTDADAVITPNIPLDPSVAAEFHEPKSIQWHARLRVIQHSIALFGVIASIVLAIIRPNVLAAAMVLLQIGIYLLVQRLAKPRKPKSWGIVYDKNTGRPVANVVARIFEPKYNKLLETQVTDAKGRYSFLLGPAEYYAVFEKEGYRSTQVNPIDFRKDKEAKDFSMDVNLFTKAT</sequence>
<evidence type="ECO:0000313" key="6">
    <source>
        <dbReference type="Proteomes" id="UP000176593"/>
    </source>
</evidence>
<evidence type="ECO:0000256" key="3">
    <source>
        <dbReference type="SAM" id="SignalP"/>
    </source>
</evidence>
<dbReference type="SUPFAM" id="SSF49464">
    <property type="entry name" value="Carboxypeptidase regulatory domain-like"/>
    <property type="match status" value="2"/>
</dbReference>
<proteinExistence type="predicted"/>
<feature type="domain" description="Fibronectin type-III" evidence="4">
    <location>
        <begin position="312"/>
        <end position="404"/>
    </location>
</feature>
<gene>
    <name evidence="5" type="ORF">A3I41_00910</name>
</gene>
<dbReference type="InterPro" id="IPR036116">
    <property type="entry name" value="FN3_sf"/>
</dbReference>
<reference evidence="5 6" key="1">
    <citation type="journal article" date="2016" name="Nat. Commun.">
        <title>Thousands of microbial genomes shed light on interconnected biogeochemical processes in an aquifer system.</title>
        <authorList>
            <person name="Anantharaman K."/>
            <person name="Brown C.T."/>
            <person name="Hug L.A."/>
            <person name="Sharon I."/>
            <person name="Castelle C.J."/>
            <person name="Probst A.J."/>
            <person name="Thomas B.C."/>
            <person name="Singh A."/>
            <person name="Wilkins M.J."/>
            <person name="Karaoz U."/>
            <person name="Brodie E.L."/>
            <person name="Williams K.H."/>
            <person name="Hubbard S.S."/>
            <person name="Banfield J.F."/>
        </authorList>
    </citation>
    <scope>NUCLEOTIDE SEQUENCE [LARGE SCALE GENOMIC DNA]</scope>
</reference>
<keyword evidence="2" id="KW-0472">Membrane</keyword>
<dbReference type="SUPFAM" id="SSF49265">
    <property type="entry name" value="Fibronectin type III"/>
    <property type="match status" value="2"/>
</dbReference>
<organism evidence="5 6">
    <name type="scientific">Candidatus Uhrbacteria bacterium RIFCSPLOWO2_02_FULL_48_18</name>
    <dbReference type="NCBI Taxonomy" id="1802408"/>
    <lineage>
        <taxon>Bacteria</taxon>
        <taxon>Candidatus Uhriibacteriota</taxon>
    </lineage>
</organism>